<name>A0A8S5NJ41_9CAUD</name>
<sequence length="38" mass="4493">MTQLNVSFLFFIKENDYFIKSCPNATRLNISSSYERSK</sequence>
<evidence type="ECO:0000313" key="1">
    <source>
        <dbReference type="EMBL" id="DAD94829.1"/>
    </source>
</evidence>
<organism evidence="1">
    <name type="scientific">Siphoviridae sp. ctiJI15</name>
    <dbReference type="NCBI Taxonomy" id="2826431"/>
    <lineage>
        <taxon>Viruses</taxon>
        <taxon>Duplodnaviria</taxon>
        <taxon>Heunggongvirae</taxon>
        <taxon>Uroviricota</taxon>
        <taxon>Caudoviricetes</taxon>
    </lineage>
</organism>
<dbReference type="EMBL" id="BK015182">
    <property type="protein sequence ID" value="DAD94829.1"/>
    <property type="molecule type" value="Genomic_DNA"/>
</dbReference>
<reference evidence="1" key="1">
    <citation type="journal article" date="2021" name="Proc. Natl. Acad. Sci. U.S.A.">
        <title>A Catalog of Tens of Thousands of Viruses from Human Metagenomes Reveals Hidden Associations with Chronic Diseases.</title>
        <authorList>
            <person name="Tisza M.J."/>
            <person name="Buck C.B."/>
        </authorList>
    </citation>
    <scope>NUCLEOTIDE SEQUENCE</scope>
    <source>
        <strain evidence="1">CtiJI15</strain>
    </source>
</reference>
<protein>
    <submittedName>
        <fullName evidence="1">Uncharacterized protein</fullName>
    </submittedName>
</protein>
<proteinExistence type="predicted"/>
<accession>A0A8S5NJ41</accession>